<protein>
    <recommendedName>
        <fullName evidence="9">Refilin B</fullName>
    </recommendedName>
</protein>
<evidence type="ECO:0000256" key="4">
    <source>
        <dbReference type="ARBA" id="ARBA00022490"/>
    </source>
</evidence>
<dbReference type="Pfam" id="PF15068">
    <property type="entry name" value="FAM101"/>
    <property type="match status" value="1"/>
</dbReference>
<reference evidence="7" key="2">
    <citation type="submission" date="2025-08" db="UniProtKB">
        <authorList>
            <consortium name="Ensembl"/>
        </authorList>
    </citation>
    <scope>IDENTIFICATION</scope>
</reference>
<sequence length="281" mass="29756">MVGRLSLQDVPELVDAKKKGDGVLDSPDSGLPPSPSPSHWGLAAAAGGGGGGERPPAPEALEPDAAATPTAPNPASLPLPPGCALRLCPLSFGEGVEFDPLPPKEIRYTSSVTYDSERHFMDGVQLPLGLAVASCSQTVTCLPNCTWRNYKAEVRLELRHKPSRFLSTTIVYDYVKLPRPAERRELLVRRGSGFRGRFPSARTQCPEPRRGLCGDNASSASAVVEVESHAVLCGQQRSICCAPNGRDGAVDKACGHFGGSSFRVKLSWDPVRGTRGPSGSS</sequence>
<dbReference type="GO" id="GO:0032432">
    <property type="term" value="C:actin filament bundle"/>
    <property type="evidence" value="ECO:0007669"/>
    <property type="project" value="Ensembl"/>
</dbReference>
<evidence type="ECO:0000256" key="2">
    <source>
        <dbReference type="ARBA" id="ARBA00009886"/>
    </source>
</evidence>
<proteinExistence type="inferred from homology"/>
<evidence type="ECO:0000256" key="6">
    <source>
        <dbReference type="SAM" id="MobiDB-lite"/>
    </source>
</evidence>
<reference evidence="7" key="3">
    <citation type="submission" date="2025-09" db="UniProtKB">
        <authorList>
            <consortium name="Ensembl"/>
        </authorList>
    </citation>
    <scope>IDENTIFICATION</scope>
</reference>
<evidence type="ECO:0000313" key="7">
    <source>
        <dbReference type="Ensembl" id="ENSCJAP00000034788.4"/>
    </source>
</evidence>
<evidence type="ECO:0000313" key="8">
    <source>
        <dbReference type="Proteomes" id="UP000008225"/>
    </source>
</evidence>
<evidence type="ECO:0000256" key="5">
    <source>
        <dbReference type="ARBA" id="ARBA00023212"/>
    </source>
</evidence>
<evidence type="ECO:0000256" key="3">
    <source>
        <dbReference type="ARBA" id="ARBA00011189"/>
    </source>
</evidence>
<dbReference type="InterPro" id="IPR028215">
    <property type="entry name" value="Refilin"/>
</dbReference>
<reference evidence="7" key="1">
    <citation type="submission" date="2009-03" db="EMBL/GenBank/DDBJ databases">
        <authorList>
            <person name="Warren W."/>
            <person name="Ye L."/>
            <person name="Minx P."/>
            <person name="Worley K."/>
            <person name="Gibbs R."/>
            <person name="Wilson R.K."/>
        </authorList>
    </citation>
    <scope>NUCLEOTIDE SEQUENCE [LARGE SCALE GENOMIC DNA]</scope>
</reference>
<keyword evidence="8" id="KW-1185">Reference proteome</keyword>
<dbReference type="GO" id="GO:0048705">
    <property type="term" value="P:skeletal system morphogenesis"/>
    <property type="evidence" value="ECO:0007669"/>
    <property type="project" value="Ensembl"/>
</dbReference>
<organism evidence="7 8">
    <name type="scientific">Callithrix jacchus</name>
    <name type="common">White-tufted-ear marmoset</name>
    <name type="synonym">Simia Jacchus</name>
    <dbReference type="NCBI Taxonomy" id="9483"/>
    <lineage>
        <taxon>Eukaryota</taxon>
        <taxon>Metazoa</taxon>
        <taxon>Chordata</taxon>
        <taxon>Craniata</taxon>
        <taxon>Vertebrata</taxon>
        <taxon>Euteleostomi</taxon>
        <taxon>Mammalia</taxon>
        <taxon>Eutheria</taxon>
        <taxon>Euarchontoglires</taxon>
        <taxon>Primates</taxon>
        <taxon>Haplorrhini</taxon>
        <taxon>Platyrrhini</taxon>
        <taxon>Cebidae</taxon>
        <taxon>Callitrichinae</taxon>
        <taxon>Callithrix</taxon>
        <taxon>Callithrix</taxon>
    </lineage>
</organism>
<accession>A0A8J8YBS9</accession>
<dbReference type="GO" id="GO:0001837">
    <property type="term" value="P:epithelial to mesenchymal transition"/>
    <property type="evidence" value="ECO:0007669"/>
    <property type="project" value="Ensembl"/>
</dbReference>
<comment type="subcellular location">
    <subcellularLocation>
        <location evidence="1">Cytoplasm</location>
        <location evidence="1">Cytoskeleton</location>
    </subcellularLocation>
</comment>
<feature type="compositionally biased region" description="Low complexity" evidence="6">
    <location>
        <begin position="59"/>
        <end position="70"/>
    </location>
</feature>
<dbReference type="Ensembl" id="ENSCJAT00000036738.4">
    <property type="protein sequence ID" value="ENSCJAP00000034788.4"/>
    <property type="gene ID" value="ENSCJAG00000018731.4"/>
</dbReference>
<comment type="similarity">
    <text evidence="2">Belongs to the Refilin family.</text>
</comment>
<dbReference type="PANTHER" id="PTHR31848:SF2">
    <property type="entry name" value="REFILIN-B"/>
    <property type="match status" value="1"/>
</dbReference>
<dbReference type="Proteomes" id="UP000008225">
    <property type="component" value="Chromosome 5"/>
</dbReference>
<name>A0A8J8YBS9_CALJA</name>
<keyword evidence="5" id="KW-0206">Cytoskeleton</keyword>
<dbReference type="GO" id="GO:0031005">
    <property type="term" value="F:filamin binding"/>
    <property type="evidence" value="ECO:0007669"/>
    <property type="project" value="InterPro"/>
</dbReference>
<keyword evidence="4" id="KW-0963">Cytoplasm</keyword>
<comment type="subunit">
    <text evidence="3">Interacts with FLNA and FLNB.</text>
</comment>
<dbReference type="GeneTree" id="ENSGT00390000016836"/>
<feature type="region of interest" description="Disordered" evidence="6">
    <location>
        <begin position="1"/>
        <end position="75"/>
    </location>
</feature>
<evidence type="ECO:0008006" key="9">
    <source>
        <dbReference type="Google" id="ProtNLM"/>
    </source>
</evidence>
<dbReference type="GO" id="GO:1900158">
    <property type="term" value="P:negative regulation of bone mineralization involved in bone maturation"/>
    <property type="evidence" value="ECO:0007669"/>
    <property type="project" value="Ensembl"/>
</dbReference>
<evidence type="ECO:0000256" key="1">
    <source>
        <dbReference type="ARBA" id="ARBA00004245"/>
    </source>
</evidence>
<dbReference type="GO" id="GO:0061572">
    <property type="term" value="P:actin filament bundle organization"/>
    <property type="evidence" value="ECO:0007669"/>
    <property type="project" value="Ensembl"/>
</dbReference>
<dbReference type="GO" id="GO:0061182">
    <property type="term" value="P:negative regulation of chondrocyte development"/>
    <property type="evidence" value="ECO:0007669"/>
    <property type="project" value="Ensembl"/>
</dbReference>
<dbReference type="PANTHER" id="PTHR31848">
    <property type="match status" value="1"/>
</dbReference>
<dbReference type="HOGENOM" id="CLU_107206_1_0_1"/>
<dbReference type="AlphaFoldDB" id="A0A8J8YBS9"/>